<dbReference type="InterPro" id="IPR001242">
    <property type="entry name" value="Condensation_dom"/>
</dbReference>
<gene>
    <name evidence="4" type="ORF">KXQ929_LOCUS36000</name>
</gene>
<dbReference type="GO" id="GO:0043041">
    <property type="term" value="P:amino acid activation for nonribosomal peptide biosynthetic process"/>
    <property type="evidence" value="ECO:0007669"/>
    <property type="project" value="TreeGrafter"/>
</dbReference>
<keyword evidence="2" id="KW-0597">Phosphoprotein</keyword>
<dbReference type="InterPro" id="IPR023213">
    <property type="entry name" value="CAT-like_dom_sf"/>
</dbReference>
<dbReference type="Pfam" id="PF13193">
    <property type="entry name" value="AMP-binding_C"/>
    <property type="match status" value="1"/>
</dbReference>
<comment type="caution">
    <text evidence="4">The sequence shown here is derived from an EMBL/GenBank/DDBJ whole genome shotgun (WGS) entry which is preliminary data.</text>
</comment>
<dbReference type="InterPro" id="IPR009081">
    <property type="entry name" value="PP-bd_ACP"/>
</dbReference>
<dbReference type="Gene3D" id="3.30.559.30">
    <property type="entry name" value="Nonribosomal peptide synthetase, condensation domain"/>
    <property type="match status" value="1"/>
</dbReference>
<dbReference type="SUPFAM" id="SSF47336">
    <property type="entry name" value="ACP-like"/>
    <property type="match status" value="1"/>
</dbReference>
<keyword evidence="1" id="KW-0596">Phosphopantetheine</keyword>
<dbReference type="InterPro" id="IPR036736">
    <property type="entry name" value="ACP-like_sf"/>
</dbReference>
<dbReference type="GO" id="GO:0031177">
    <property type="term" value="F:phosphopantetheine binding"/>
    <property type="evidence" value="ECO:0007669"/>
    <property type="project" value="TreeGrafter"/>
</dbReference>
<name>A0A819WNC0_9BILA</name>
<feature type="domain" description="Carrier" evidence="3">
    <location>
        <begin position="296"/>
        <end position="376"/>
    </location>
</feature>
<dbReference type="Gene3D" id="3.30.300.30">
    <property type="match status" value="1"/>
</dbReference>
<protein>
    <recommendedName>
        <fullName evidence="3">Carrier domain-containing protein</fullName>
    </recommendedName>
</protein>
<dbReference type="AlphaFoldDB" id="A0A819WNC0"/>
<dbReference type="Pfam" id="PF00668">
    <property type="entry name" value="Condensation"/>
    <property type="match status" value="1"/>
</dbReference>
<evidence type="ECO:0000259" key="3">
    <source>
        <dbReference type="PROSITE" id="PS50075"/>
    </source>
</evidence>
<dbReference type="PROSITE" id="PS50075">
    <property type="entry name" value="CARRIER"/>
    <property type="match status" value="1"/>
</dbReference>
<evidence type="ECO:0000256" key="2">
    <source>
        <dbReference type="ARBA" id="ARBA00022553"/>
    </source>
</evidence>
<dbReference type="GO" id="GO:0003824">
    <property type="term" value="F:catalytic activity"/>
    <property type="evidence" value="ECO:0007669"/>
    <property type="project" value="InterPro"/>
</dbReference>
<dbReference type="PANTHER" id="PTHR45527">
    <property type="entry name" value="NONRIBOSOMAL PEPTIDE SYNTHETASE"/>
    <property type="match status" value="1"/>
</dbReference>
<dbReference type="SUPFAM" id="SSF52777">
    <property type="entry name" value="CoA-dependent acyltransferases"/>
    <property type="match status" value="2"/>
</dbReference>
<evidence type="ECO:0000313" key="4">
    <source>
        <dbReference type="EMBL" id="CAF4127728.1"/>
    </source>
</evidence>
<dbReference type="GO" id="GO:0005737">
    <property type="term" value="C:cytoplasm"/>
    <property type="evidence" value="ECO:0007669"/>
    <property type="project" value="TreeGrafter"/>
</dbReference>
<dbReference type="Gene3D" id="1.10.1200.10">
    <property type="entry name" value="ACP-like"/>
    <property type="match status" value="1"/>
</dbReference>
<dbReference type="Pfam" id="PF00501">
    <property type="entry name" value="AMP-binding"/>
    <property type="match status" value="1"/>
</dbReference>
<proteinExistence type="predicted"/>
<dbReference type="PANTHER" id="PTHR45527:SF1">
    <property type="entry name" value="FATTY ACID SYNTHASE"/>
    <property type="match status" value="1"/>
</dbReference>
<dbReference type="InterPro" id="IPR025110">
    <property type="entry name" value="AMP-bd_C"/>
</dbReference>
<evidence type="ECO:0000256" key="1">
    <source>
        <dbReference type="ARBA" id="ARBA00022450"/>
    </source>
</evidence>
<evidence type="ECO:0000313" key="5">
    <source>
        <dbReference type="Proteomes" id="UP000663868"/>
    </source>
</evidence>
<dbReference type="SUPFAM" id="SSF56801">
    <property type="entry name" value="Acetyl-CoA synthetase-like"/>
    <property type="match status" value="1"/>
</dbReference>
<sequence>MLHSGGTIDFDYLSEILEKKQITYLHTVPSFLHSFFSFIEQNKSINTVKYLRSVCSIGEAFSVLLIELIVKIGITNCIVWNLYGPAETTIVSTFHRVDLIPDTRTVAIGTPLSNYRCMIMNEHSQQPITNQEGELFVGGAGVFVGYLERDDLTAKALVEIDGELFYRTGDLVQMDNNGLLHYHGRKDHQIKLHGQRIELGEIEQCLLNITSISACVVMKWNDDYLVAYVQSSHVNEEELREHCQSHLPPHMIPSFFIILDKLPLNQNGKVDRKQLPPPDFAHLSSNQVKHDMKLSLPTNDIEVSIHRIWCEIFKQNQISIDTNIFTIGGHSLLIMQLFHRYKIEFHIEQMQSSFSISNLFQHPTIIHHAQLIQHSINTIHTLDDYSWSSLDLIQARASFAQERIYLDEQIRFSSETTMNNIYAIPLLYRISSMNDHVSITRLHHAFQSVITKHNILRTALYADTNGHIIQHCLDANITLNNEMKSHELTVVNIHNDDHHHMNKIIEEILNQSDLFDLSKGRAIRFHVLRHCGYSQDSISCETNDLLTKNDHILISIHHAMFDGASTSIFLRDFSLAYETNDLQIESSIHENALNYIDYTVYEHIMDMSLSREFWYFQLKGYNIERSLSLPTDRQRSSTNQQRSGLASSAEIIFDSEICTSFLNYASSHHLTYFQLGLATFYIFLYKLTHDHTDLCIASINANRYRNELVNMIGMFVSTLPYRLEIDSDWSFDEHVKHVREKCLSILEHSRYPLQHILGDNQLNQSNVSFLDIMFDFISVSKDAEYLCLNDVNLEAMSLEQSAKVSKFDFSLTFEYNPLSDNKILSCRFVCSHDLFEKSTISKIAQRYEYMFEQLFSTQSSNISMIDMSSSINKVCLILPEEIEEMELVIFHRLENIAKEAPASFAQARIW</sequence>
<reference evidence="4" key="1">
    <citation type="submission" date="2021-02" db="EMBL/GenBank/DDBJ databases">
        <authorList>
            <person name="Nowell W R."/>
        </authorList>
    </citation>
    <scope>NUCLEOTIDE SEQUENCE</scope>
</reference>
<dbReference type="Gene3D" id="3.30.559.10">
    <property type="entry name" value="Chloramphenicol acetyltransferase-like domain"/>
    <property type="match status" value="1"/>
</dbReference>
<dbReference type="InterPro" id="IPR045851">
    <property type="entry name" value="AMP-bd_C_sf"/>
</dbReference>
<dbReference type="GO" id="GO:0044550">
    <property type="term" value="P:secondary metabolite biosynthetic process"/>
    <property type="evidence" value="ECO:0007669"/>
    <property type="project" value="TreeGrafter"/>
</dbReference>
<accession>A0A819WNC0</accession>
<dbReference type="Pfam" id="PF00550">
    <property type="entry name" value="PP-binding"/>
    <property type="match status" value="1"/>
</dbReference>
<dbReference type="Proteomes" id="UP000663868">
    <property type="component" value="Unassembled WGS sequence"/>
</dbReference>
<feature type="non-terminal residue" evidence="4">
    <location>
        <position position="1"/>
    </location>
</feature>
<dbReference type="InterPro" id="IPR000873">
    <property type="entry name" value="AMP-dep_synth/lig_dom"/>
</dbReference>
<dbReference type="Gene3D" id="3.40.50.12780">
    <property type="entry name" value="N-terminal domain of ligase-like"/>
    <property type="match status" value="1"/>
</dbReference>
<dbReference type="EMBL" id="CAJOBB010005417">
    <property type="protein sequence ID" value="CAF4127728.1"/>
    <property type="molecule type" value="Genomic_DNA"/>
</dbReference>
<organism evidence="4 5">
    <name type="scientific">Adineta steineri</name>
    <dbReference type="NCBI Taxonomy" id="433720"/>
    <lineage>
        <taxon>Eukaryota</taxon>
        <taxon>Metazoa</taxon>
        <taxon>Spiralia</taxon>
        <taxon>Gnathifera</taxon>
        <taxon>Rotifera</taxon>
        <taxon>Eurotatoria</taxon>
        <taxon>Bdelloidea</taxon>
        <taxon>Adinetida</taxon>
        <taxon>Adinetidae</taxon>
        <taxon>Adineta</taxon>
    </lineage>
</organism>
<dbReference type="InterPro" id="IPR042099">
    <property type="entry name" value="ANL_N_sf"/>
</dbReference>